<feature type="compositionally biased region" description="Basic and acidic residues" evidence="1">
    <location>
        <begin position="1"/>
        <end position="26"/>
    </location>
</feature>
<dbReference type="GO" id="GO:0051082">
    <property type="term" value="F:unfolded protein binding"/>
    <property type="evidence" value="ECO:0007669"/>
    <property type="project" value="TreeGrafter"/>
</dbReference>
<proteinExistence type="predicted"/>
<dbReference type="Pfam" id="PF04969">
    <property type="entry name" value="CS"/>
    <property type="match status" value="1"/>
</dbReference>
<dbReference type="PANTHER" id="PTHR12356:SF18">
    <property type="entry name" value="NUDC DOMAIN-CONTAINING PROTEIN 2"/>
    <property type="match status" value="1"/>
</dbReference>
<dbReference type="AlphaFoldDB" id="A0A6T9YKN4"/>
<gene>
    <name evidence="3" type="ORF">BIGN1055_LOCUS815</name>
</gene>
<reference evidence="3" key="1">
    <citation type="submission" date="2021-01" db="EMBL/GenBank/DDBJ databases">
        <authorList>
            <person name="Corre E."/>
            <person name="Pelletier E."/>
            <person name="Niang G."/>
            <person name="Scheremetjew M."/>
            <person name="Finn R."/>
            <person name="Kale V."/>
            <person name="Holt S."/>
            <person name="Cochrane G."/>
            <person name="Meng A."/>
            <person name="Brown T."/>
            <person name="Cohen L."/>
        </authorList>
    </citation>
    <scope>NUCLEOTIDE SEQUENCE</scope>
    <source>
        <strain evidence="3">CCMP1258.1</strain>
    </source>
</reference>
<feature type="compositionally biased region" description="Low complexity" evidence="1">
    <location>
        <begin position="27"/>
        <end position="41"/>
    </location>
</feature>
<dbReference type="GO" id="GO:0005737">
    <property type="term" value="C:cytoplasm"/>
    <property type="evidence" value="ECO:0007669"/>
    <property type="project" value="TreeGrafter"/>
</dbReference>
<dbReference type="PROSITE" id="PS51203">
    <property type="entry name" value="CS"/>
    <property type="match status" value="1"/>
</dbReference>
<dbReference type="InterPro" id="IPR037898">
    <property type="entry name" value="NudC_fam"/>
</dbReference>
<dbReference type="SUPFAM" id="SSF49764">
    <property type="entry name" value="HSP20-like chaperones"/>
    <property type="match status" value="1"/>
</dbReference>
<protein>
    <recommendedName>
        <fullName evidence="2">CS domain-containing protein</fullName>
    </recommendedName>
</protein>
<dbReference type="PANTHER" id="PTHR12356">
    <property type="entry name" value="NUCLEAR MOVEMENT PROTEIN NUDC"/>
    <property type="match status" value="1"/>
</dbReference>
<dbReference type="GO" id="GO:0006457">
    <property type="term" value="P:protein folding"/>
    <property type="evidence" value="ECO:0007669"/>
    <property type="project" value="TreeGrafter"/>
</dbReference>
<feature type="domain" description="CS" evidence="2">
    <location>
        <begin position="89"/>
        <end position="177"/>
    </location>
</feature>
<feature type="compositionally biased region" description="Basic and acidic residues" evidence="1">
    <location>
        <begin position="54"/>
        <end position="66"/>
    </location>
</feature>
<dbReference type="InterPro" id="IPR007052">
    <property type="entry name" value="CS_dom"/>
</dbReference>
<accession>A0A6T9YKN4</accession>
<dbReference type="CDD" id="cd06467">
    <property type="entry name" value="p23_NUDC_like"/>
    <property type="match status" value="1"/>
</dbReference>
<evidence type="ECO:0000313" key="3">
    <source>
        <dbReference type="EMBL" id="CAD9579325.1"/>
    </source>
</evidence>
<sequence>MATNYKKWDNFAKDLSDSDDEKDSKPRPQIIQQPVQKKPAQNPKPAPPAAPVPVKKDPKEAAKEEESMLAAQIKAQNKKYEKRKKVTYQGRTVYEWEQTLEEVDIFITPPPGVKTRDIVCNISANHVKVGLKGAPLFMDEKLGGTCIKSESFWMFEDGVLHINLQKSKCGEAWMGATQHRGQQLSPLEQQELKQNILLERFQREHPGFDFSGAKFNGAAPNARNFMGGINTGELNRNVSFN</sequence>
<evidence type="ECO:0000256" key="1">
    <source>
        <dbReference type="SAM" id="MobiDB-lite"/>
    </source>
</evidence>
<dbReference type="InterPro" id="IPR008978">
    <property type="entry name" value="HSP20-like_chaperone"/>
</dbReference>
<dbReference type="EMBL" id="HBHA01001275">
    <property type="protein sequence ID" value="CAD9579325.1"/>
    <property type="molecule type" value="Transcribed_RNA"/>
</dbReference>
<dbReference type="Gene3D" id="2.60.40.790">
    <property type="match status" value="1"/>
</dbReference>
<organism evidence="3">
    <name type="scientific">Bigelowiella natans</name>
    <name type="common">Pedinomonas minutissima</name>
    <name type="synonym">Chlorarachnion sp. (strain CCMP621)</name>
    <dbReference type="NCBI Taxonomy" id="227086"/>
    <lineage>
        <taxon>Eukaryota</taxon>
        <taxon>Sar</taxon>
        <taxon>Rhizaria</taxon>
        <taxon>Cercozoa</taxon>
        <taxon>Chlorarachniophyceae</taxon>
        <taxon>Bigelowiella</taxon>
    </lineage>
</organism>
<feature type="region of interest" description="Disordered" evidence="1">
    <location>
        <begin position="1"/>
        <end position="69"/>
    </location>
</feature>
<name>A0A6T9YKN4_BIGNA</name>
<evidence type="ECO:0000259" key="2">
    <source>
        <dbReference type="PROSITE" id="PS51203"/>
    </source>
</evidence>
<feature type="compositionally biased region" description="Pro residues" evidence="1">
    <location>
        <begin position="42"/>
        <end position="51"/>
    </location>
</feature>